<comment type="caution">
    <text evidence="2">The sequence shown here is derived from an EMBL/GenBank/DDBJ whole genome shotgun (WGS) entry which is preliminary data.</text>
</comment>
<gene>
    <name evidence="2" type="ORF">C4541_07050</name>
</gene>
<name>A0A3A4R1V1_9BACT</name>
<evidence type="ECO:0000256" key="1">
    <source>
        <dbReference type="SAM" id="SignalP"/>
    </source>
</evidence>
<dbReference type="EMBL" id="QZJZ01000058">
    <property type="protein sequence ID" value="RJP58962.1"/>
    <property type="molecule type" value="Genomic_DNA"/>
</dbReference>
<reference evidence="2 3" key="1">
    <citation type="journal article" date="2017" name="ISME J.">
        <title>Energy and carbon metabolisms in a deep terrestrial subsurface fluid microbial community.</title>
        <authorList>
            <person name="Momper L."/>
            <person name="Jungbluth S.P."/>
            <person name="Lee M.D."/>
            <person name="Amend J.P."/>
        </authorList>
    </citation>
    <scope>NUCLEOTIDE SEQUENCE [LARGE SCALE GENOMIC DNA]</scope>
    <source>
        <strain evidence="2">SURF_26</strain>
    </source>
</reference>
<protein>
    <submittedName>
        <fullName evidence="2">Uncharacterized protein</fullName>
    </submittedName>
</protein>
<feature type="signal peptide" evidence="1">
    <location>
        <begin position="1"/>
        <end position="22"/>
    </location>
</feature>
<keyword evidence="1" id="KW-0732">Signal</keyword>
<evidence type="ECO:0000313" key="3">
    <source>
        <dbReference type="Proteomes" id="UP000266426"/>
    </source>
</evidence>
<feature type="chain" id="PRO_5017404964" evidence="1">
    <location>
        <begin position="23"/>
        <end position="241"/>
    </location>
</feature>
<dbReference type="Proteomes" id="UP000266426">
    <property type="component" value="Unassembled WGS sequence"/>
</dbReference>
<proteinExistence type="predicted"/>
<dbReference type="AlphaFoldDB" id="A0A3A4R1V1"/>
<sequence>MKRLISLSVIALLASLVTAASAQINPIFTKDKSVKQASVEVNLTFEGDNDTNNWTIALEYDNDTPVSKFNSGTLGLNACGTRKVTVANANIIVQPKGAWEVVTYTNNFSGKTVPQNILDSDNDTKIINHIGQFSGVKLAIGSFTHYMPVKIRSEAIFGADTTYEFGDEIDVTKWDSKVYPDDAEFGFIPELEGEDYGAAPKILAQLGHPITDPIGISLGIDESTAGSGTYSGVVYFDLRGN</sequence>
<organism evidence="2 3">
    <name type="scientific">Candidatus Auribacter fodinae</name>
    <dbReference type="NCBI Taxonomy" id="2093366"/>
    <lineage>
        <taxon>Bacteria</taxon>
        <taxon>Pseudomonadati</taxon>
        <taxon>Candidatus Auribacterota</taxon>
        <taxon>Candidatus Auribacteria</taxon>
        <taxon>Candidatus Auribacterales</taxon>
        <taxon>Candidatus Auribacteraceae</taxon>
        <taxon>Candidatus Auribacter</taxon>
    </lineage>
</organism>
<evidence type="ECO:0000313" key="2">
    <source>
        <dbReference type="EMBL" id="RJP58962.1"/>
    </source>
</evidence>
<accession>A0A3A4R1V1</accession>